<organism evidence="2 3">
    <name type="scientific">Diploptera punctata</name>
    <name type="common">Pacific beetle cockroach</name>
    <dbReference type="NCBI Taxonomy" id="6984"/>
    <lineage>
        <taxon>Eukaryota</taxon>
        <taxon>Metazoa</taxon>
        <taxon>Ecdysozoa</taxon>
        <taxon>Arthropoda</taxon>
        <taxon>Hexapoda</taxon>
        <taxon>Insecta</taxon>
        <taxon>Pterygota</taxon>
        <taxon>Neoptera</taxon>
        <taxon>Polyneoptera</taxon>
        <taxon>Dictyoptera</taxon>
        <taxon>Blattodea</taxon>
        <taxon>Blaberoidea</taxon>
        <taxon>Blaberidae</taxon>
        <taxon>Diplopterinae</taxon>
        <taxon>Diploptera</taxon>
    </lineage>
</organism>
<dbReference type="InterPro" id="IPR015897">
    <property type="entry name" value="CHK_kinase-like"/>
</dbReference>
<dbReference type="EMBL" id="JASPKZ010007747">
    <property type="protein sequence ID" value="KAJ9582757.1"/>
    <property type="molecule type" value="Genomic_DNA"/>
</dbReference>
<evidence type="ECO:0000313" key="2">
    <source>
        <dbReference type="EMBL" id="KAJ9582757.1"/>
    </source>
</evidence>
<dbReference type="PANTHER" id="PTHR11012">
    <property type="entry name" value="PROTEIN KINASE-LIKE DOMAIN-CONTAINING"/>
    <property type="match status" value="1"/>
</dbReference>
<evidence type="ECO:0000259" key="1">
    <source>
        <dbReference type="SMART" id="SM00587"/>
    </source>
</evidence>
<dbReference type="Pfam" id="PF02958">
    <property type="entry name" value="EcKL"/>
    <property type="match status" value="1"/>
</dbReference>
<dbReference type="SMART" id="SM00587">
    <property type="entry name" value="CHK"/>
    <property type="match status" value="1"/>
</dbReference>
<sequence length="393" mass="45225">MEERTISTVPSWLSDGFLKMVISREDCNVDIISSKVETYSESETNKPCSTYRVTVESLTNGHKEKNSLLIKSTTDNSKINQNENSLTREINAYTLLVLPMQKILEKLQLQFAPKLYFARSGPDEVLVHEDLEATDYRQAVPSSGCDMKTCILVTRKLAQFHASSVVLNQTHPDVMTSFKFSTYSQESVERLQNVFPPVLRKLAKQVETWPEYRERFAVKLHNLANSAVDKICECVTTIKNDFNVLCHEELCLQNILFGYSEHAAEIDEVRFFNYGSVHWGSPVVDFYRFLHSCAAPDVLEWSQILAEEYYFVLEDTLNRLGYHQLCPSIAHFYNQLEKRVHFGLILGLVDRAIMLSDNYPIPCVENYADVEFSDRYKNVVKKILLVLQTKGWI</sequence>
<name>A0AAD7ZLS7_DIPPU</name>
<proteinExistence type="predicted"/>
<protein>
    <recommendedName>
        <fullName evidence="1">CHK kinase-like domain-containing protein</fullName>
    </recommendedName>
</protein>
<gene>
    <name evidence="2" type="ORF">L9F63_022902</name>
</gene>
<dbReference type="AlphaFoldDB" id="A0AAD7ZLS7"/>
<reference evidence="2" key="2">
    <citation type="submission" date="2023-05" db="EMBL/GenBank/DDBJ databases">
        <authorList>
            <person name="Fouks B."/>
        </authorList>
    </citation>
    <scope>NUCLEOTIDE SEQUENCE</scope>
    <source>
        <strain evidence="2">Stay&amp;Tobe</strain>
        <tissue evidence="2">Testes</tissue>
    </source>
</reference>
<dbReference type="InterPro" id="IPR011009">
    <property type="entry name" value="Kinase-like_dom_sf"/>
</dbReference>
<accession>A0AAD7ZLS7</accession>
<reference evidence="2" key="1">
    <citation type="journal article" date="2023" name="IScience">
        <title>Live-bearing cockroach genome reveals convergent evolutionary mechanisms linked to viviparity in insects and beyond.</title>
        <authorList>
            <person name="Fouks B."/>
            <person name="Harrison M.C."/>
            <person name="Mikhailova A.A."/>
            <person name="Marchal E."/>
            <person name="English S."/>
            <person name="Carruthers M."/>
            <person name="Jennings E.C."/>
            <person name="Chiamaka E.L."/>
            <person name="Frigard R.A."/>
            <person name="Pippel M."/>
            <person name="Attardo G.M."/>
            <person name="Benoit J.B."/>
            <person name="Bornberg-Bauer E."/>
            <person name="Tobe S.S."/>
        </authorList>
    </citation>
    <scope>NUCLEOTIDE SEQUENCE</scope>
    <source>
        <strain evidence="2">Stay&amp;Tobe</strain>
    </source>
</reference>
<keyword evidence="3" id="KW-1185">Reference proteome</keyword>
<feature type="domain" description="CHK kinase-like" evidence="1">
    <location>
        <begin position="126"/>
        <end position="319"/>
    </location>
</feature>
<evidence type="ECO:0000313" key="3">
    <source>
        <dbReference type="Proteomes" id="UP001233999"/>
    </source>
</evidence>
<dbReference type="SUPFAM" id="SSF56112">
    <property type="entry name" value="Protein kinase-like (PK-like)"/>
    <property type="match status" value="1"/>
</dbReference>
<dbReference type="InterPro" id="IPR004119">
    <property type="entry name" value="EcKL"/>
</dbReference>
<dbReference type="Gene3D" id="3.90.1200.10">
    <property type="match status" value="1"/>
</dbReference>
<comment type="caution">
    <text evidence="2">The sequence shown here is derived from an EMBL/GenBank/DDBJ whole genome shotgun (WGS) entry which is preliminary data.</text>
</comment>
<dbReference type="PANTHER" id="PTHR11012:SF56">
    <property type="entry name" value="CHK KINASE-LIKE DOMAIN-CONTAINING PROTEIN-RELATED"/>
    <property type="match status" value="1"/>
</dbReference>
<dbReference type="Proteomes" id="UP001233999">
    <property type="component" value="Unassembled WGS sequence"/>
</dbReference>